<dbReference type="SMART" id="SM00388">
    <property type="entry name" value="HisKA"/>
    <property type="match status" value="1"/>
</dbReference>
<dbReference type="Gene3D" id="1.10.287.130">
    <property type="match status" value="1"/>
</dbReference>
<feature type="transmembrane region" description="Helical" evidence="10">
    <location>
        <begin position="147"/>
        <end position="166"/>
    </location>
</feature>
<dbReference type="InterPro" id="IPR005467">
    <property type="entry name" value="His_kinase_dom"/>
</dbReference>
<keyword evidence="10" id="KW-1133">Transmembrane helix</keyword>
<keyword evidence="5" id="KW-0547">Nucleotide-binding</keyword>
<evidence type="ECO:0000256" key="9">
    <source>
        <dbReference type="SAM" id="Coils"/>
    </source>
</evidence>
<dbReference type="SUPFAM" id="SSF47384">
    <property type="entry name" value="Homodimeric domain of signal transducing histidine kinase"/>
    <property type="match status" value="1"/>
</dbReference>
<dbReference type="InterPro" id="IPR036890">
    <property type="entry name" value="HATPase_C_sf"/>
</dbReference>
<organism evidence="12">
    <name type="scientific">uncultured Desulfobacterium sp</name>
    <dbReference type="NCBI Taxonomy" id="201089"/>
    <lineage>
        <taxon>Bacteria</taxon>
        <taxon>Pseudomonadati</taxon>
        <taxon>Thermodesulfobacteriota</taxon>
        <taxon>Desulfobacteria</taxon>
        <taxon>Desulfobacterales</taxon>
        <taxon>Desulfobacteriaceae</taxon>
        <taxon>Desulfobacterium</taxon>
        <taxon>environmental samples</taxon>
    </lineage>
</organism>
<evidence type="ECO:0000256" key="10">
    <source>
        <dbReference type="SAM" id="Phobius"/>
    </source>
</evidence>
<keyword evidence="9" id="KW-0175">Coiled coil</keyword>
<dbReference type="InterPro" id="IPR036097">
    <property type="entry name" value="HisK_dim/P_sf"/>
</dbReference>
<dbReference type="CDD" id="cd00082">
    <property type="entry name" value="HisKA"/>
    <property type="match status" value="1"/>
</dbReference>
<dbReference type="SMART" id="SM00387">
    <property type="entry name" value="HATPase_c"/>
    <property type="match status" value="1"/>
</dbReference>
<dbReference type="InterPro" id="IPR003661">
    <property type="entry name" value="HisK_dim/P_dom"/>
</dbReference>
<dbReference type="EMBL" id="FR695874">
    <property type="protein sequence ID" value="CBX30004.1"/>
    <property type="molecule type" value="Genomic_DNA"/>
</dbReference>
<evidence type="ECO:0000313" key="12">
    <source>
        <dbReference type="EMBL" id="CBX30004.1"/>
    </source>
</evidence>
<dbReference type="GO" id="GO:0000155">
    <property type="term" value="F:phosphorelay sensor kinase activity"/>
    <property type="evidence" value="ECO:0007669"/>
    <property type="project" value="InterPro"/>
</dbReference>
<accession>E1YIF7</accession>
<sequence length="486" mass="54264">MTAQQSLVRSEISKANLVFSELENYISTTYDQKHLFIEPAYSGRLENILKKAGFSCLIVQDKNSNILYSGGSSLLFGDIRNITKQSIKSLNKTIRYSGTTWGVLWMQNRYLMISTPLSLNGKVQAGAGIVIKLDNIYSAIRSSQKVLILYLFINAFALTLIGLHFISKIAVKPVRQMLQRADEFREEDQLYFLHDNKENEFNKLSKALNRLLKRISEDKEKLQANVQSLEKMNADLKKAEKDVIRAEKLASVGRLSSGIAHEIGNPVGIVLGYLDLLKQNNISDHDKYDYIERAGNEINRINVIIRQLLDFSRPSEIKHTKIGVHEVIQDIAEIVKYQPFMSGIELSLSLEAKNDNILSDPNQLRQIFLNLVINAADAISSSKDKVTGQCLIKTEVIAGNDAKATNKMPTLKISFIDNGPGIPEDSIGNIFDPFYTTKESGKGTGLGLFVCFSLIESMGGNIEAKCDKEEGTAISIYLPICEDKTI</sequence>
<dbReference type="PROSITE" id="PS50109">
    <property type="entry name" value="HIS_KIN"/>
    <property type="match status" value="1"/>
</dbReference>
<evidence type="ECO:0000256" key="5">
    <source>
        <dbReference type="ARBA" id="ARBA00022741"/>
    </source>
</evidence>
<dbReference type="EC" id="2.7.13.3" evidence="2"/>
<dbReference type="Pfam" id="PF02518">
    <property type="entry name" value="HATPase_c"/>
    <property type="match status" value="1"/>
</dbReference>
<protein>
    <recommendedName>
        <fullName evidence="2">histidine kinase</fullName>
        <ecNumber evidence="2">2.7.13.3</ecNumber>
    </recommendedName>
</protein>
<dbReference type="PANTHER" id="PTHR43065">
    <property type="entry name" value="SENSOR HISTIDINE KINASE"/>
    <property type="match status" value="1"/>
</dbReference>
<name>E1YIF7_9BACT</name>
<dbReference type="SUPFAM" id="SSF55874">
    <property type="entry name" value="ATPase domain of HSP90 chaperone/DNA topoisomerase II/histidine kinase"/>
    <property type="match status" value="1"/>
</dbReference>
<dbReference type="Gene3D" id="6.10.340.10">
    <property type="match status" value="1"/>
</dbReference>
<feature type="coiled-coil region" evidence="9">
    <location>
        <begin position="194"/>
        <end position="249"/>
    </location>
</feature>
<proteinExistence type="predicted"/>
<comment type="catalytic activity">
    <reaction evidence="1">
        <text>ATP + protein L-histidine = ADP + protein N-phospho-L-histidine.</text>
        <dbReference type="EC" id="2.7.13.3"/>
    </reaction>
</comment>
<dbReference type="InterPro" id="IPR004358">
    <property type="entry name" value="Sig_transdc_His_kin-like_C"/>
</dbReference>
<keyword evidence="6" id="KW-0418">Kinase</keyword>
<gene>
    <name evidence="12" type="ORF">N47_D28130</name>
</gene>
<evidence type="ECO:0000256" key="6">
    <source>
        <dbReference type="ARBA" id="ARBA00022777"/>
    </source>
</evidence>
<dbReference type="PANTHER" id="PTHR43065:SF10">
    <property type="entry name" value="PEROXIDE STRESS-ACTIVATED HISTIDINE KINASE MAK3"/>
    <property type="match status" value="1"/>
</dbReference>
<dbReference type="AlphaFoldDB" id="E1YIF7"/>
<dbReference type="GO" id="GO:0005524">
    <property type="term" value="F:ATP binding"/>
    <property type="evidence" value="ECO:0007669"/>
    <property type="project" value="UniProtKB-KW"/>
</dbReference>
<feature type="domain" description="Histidine kinase" evidence="11">
    <location>
        <begin position="258"/>
        <end position="482"/>
    </location>
</feature>
<keyword evidence="4" id="KW-0808">Transferase</keyword>
<dbReference type="PRINTS" id="PR00344">
    <property type="entry name" value="BCTRLSENSOR"/>
</dbReference>
<dbReference type="Pfam" id="PF00512">
    <property type="entry name" value="HisKA"/>
    <property type="match status" value="1"/>
</dbReference>
<evidence type="ECO:0000256" key="1">
    <source>
        <dbReference type="ARBA" id="ARBA00000085"/>
    </source>
</evidence>
<evidence type="ECO:0000256" key="3">
    <source>
        <dbReference type="ARBA" id="ARBA00022553"/>
    </source>
</evidence>
<evidence type="ECO:0000256" key="8">
    <source>
        <dbReference type="ARBA" id="ARBA00023012"/>
    </source>
</evidence>
<reference evidence="12" key="1">
    <citation type="journal article" date="2011" name="Environ. Microbiol.">
        <title>Genomic insights into the metabolic potential of the polycyclic aromatic hydrocarbon degrading sulfate-reducing Deltaproteobacterium N47.</title>
        <authorList>
            <person name="Bergmann F."/>
            <person name="Selesi D."/>
            <person name="Weinmaier T."/>
            <person name="Tischler P."/>
            <person name="Rattei T."/>
            <person name="Meckenstock R.U."/>
        </authorList>
    </citation>
    <scope>NUCLEOTIDE SEQUENCE</scope>
</reference>
<evidence type="ECO:0000256" key="4">
    <source>
        <dbReference type="ARBA" id="ARBA00022679"/>
    </source>
</evidence>
<evidence type="ECO:0000256" key="7">
    <source>
        <dbReference type="ARBA" id="ARBA00022840"/>
    </source>
</evidence>
<evidence type="ECO:0000259" key="11">
    <source>
        <dbReference type="PROSITE" id="PS50109"/>
    </source>
</evidence>
<keyword evidence="3" id="KW-0597">Phosphoprotein</keyword>
<evidence type="ECO:0000256" key="2">
    <source>
        <dbReference type="ARBA" id="ARBA00012438"/>
    </source>
</evidence>
<keyword evidence="8" id="KW-0902">Two-component regulatory system</keyword>
<dbReference type="InterPro" id="IPR003594">
    <property type="entry name" value="HATPase_dom"/>
</dbReference>
<keyword evidence="7" id="KW-0067">ATP-binding</keyword>
<keyword evidence="10" id="KW-0472">Membrane</keyword>
<keyword evidence="10" id="KW-0812">Transmembrane</keyword>
<dbReference type="Gene3D" id="3.30.565.10">
    <property type="entry name" value="Histidine kinase-like ATPase, C-terminal domain"/>
    <property type="match status" value="1"/>
</dbReference>